<reference evidence="1 2" key="1">
    <citation type="submission" date="2019-04" db="EMBL/GenBank/DDBJ databases">
        <authorList>
            <person name="Hwang J.C."/>
        </authorList>
    </citation>
    <scope>NUCLEOTIDE SEQUENCE [LARGE SCALE GENOMIC DNA]</scope>
    <source>
        <strain evidence="1 2">IMCC35002</strain>
    </source>
</reference>
<dbReference type="RefSeq" id="WP_136862319.1">
    <property type="nucleotide sequence ID" value="NZ_SWCJ01000003.1"/>
</dbReference>
<dbReference type="EMBL" id="SWCJ01000003">
    <property type="protein sequence ID" value="TKB56515.1"/>
    <property type="molecule type" value="Genomic_DNA"/>
</dbReference>
<evidence type="ECO:0008006" key="3">
    <source>
        <dbReference type="Google" id="ProtNLM"/>
    </source>
</evidence>
<evidence type="ECO:0000313" key="2">
    <source>
        <dbReference type="Proteomes" id="UP000305675"/>
    </source>
</evidence>
<name>A0A4U1BQR6_9GAMM</name>
<dbReference type="PANTHER" id="PTHR37945">
    <property type="entry name" value="EXTRACELLULAR TUNGSTATE BINDING PROTEIN"/>
    <property type="match status" value="1"/>
</dbReference>
<dbReference type="Gene3D" id="3.40.190.10">
    <property type="entry name" value="Periplasmic binding protein-like II"/>
    <property type="match status" value="2"/>
</dbReference>
<keyword evidence="2" id="KW-1185">Reference proteome</keyword>
<comment type="caution">
    <text evidence="1">The sequence shown here is derived from an EMBL/GenBank/DDBJ whole genome shotgun (WGS) entry which is preliminary data.</text>
</comment>
<proteinExistence type="predicted"/>
<organism evidence="1 2">
    <name type="scientific">Ferrimonas aestuarii</name>
    <dbReference type="NCBI Taxonomy" id="2569539"/>
    <lineage>
        <taxon>Bacteria</taxon>
        <taxon>Pseudomonadati</taxon>
        <taxon>Pseudomonadota</taxon>
        <taxon>Gammaproteobacteria</taxon>
        <taxon>Alteromonadales</taxon>
        <taxon>Ferrimonadaceae</taxon>
        <taxon>Ferrimonas</taxon>
    </lineage>
</organism>
<dbReference type="InterPro" id="IPR052738">
    <property type="entry name" value="ABC-Tungstate_binding"/>
</dbReference>
<accession>A0A4U1BQR6</accession>
<sequence>MPKTLKSVFLFNTVNMCNVSIRLLNNLLTNIKIETIKNHTKSTHHLSKIMKSRFSKTLIILTTTILTISSPVHSENTNILRVAMVKTPGYSGLMDMLAQHYKLESDVKIQFHSSSRPHQRARAGKADMVISHYGKAGMEKFVMDGLGHWPVMLFANQAAIIGPKSDPAGIRGLSAIDAYKKLAASDQPFVANQLPGPNFLDGYLFAESGSKQPLSARSTVKAAKKQAAKKAEQQQAYFIWGALPFIKYSQETETRLDILVAADPIFHRIMASSVVKGSEHQQQAKAFEAFLIRPDTQAKIAQFRPMGSERQLWWPYGRHN</sequence>
<dbReference type="Proteomes" id="UP000305675">
    <property type="component" value="Unassembled WGS sequence"/>
</dbReference>
<dbReference type="Pfam" id="PF13531">
    <property type="entry name" value="SBP_bac_11"/>
    <property type="match status" value="1"/>
</dbReference>
<dbReference type="OrthoDB" id="6399389at2"/>
<dbReference type="SUPFAM" id="SSF53850">
    <property type="entry name" value="Periplasmic binding protein-like II"/>
    <property type="match status" value="1"/>
</dbReference>
<dbReference type="AlphaFoldDB" id="A0A4U1BQR6"/>
<evidence type="ECO:0000313" key="1">
    <source>
        <dbReference type="EMBL" id="TKB56515.1"/>
    </source>
</evidence>
<protein>
    <recommendedName>
        <fullName evidence="3">ABC transporter substrate-binding protein</fullName>
    </recommendedName>
</protein>
<gene>
    <name evidence="1" type="ORF">FCL42_05120</name>
</gene>
<dbReference type="PANTHER" id="PTHR37945:SF1">
    <property type="entry name" value="EXTRACELLULAR TUNGSTATE BINDING PROTEIN"/>
    <property type="match status" value="1"/>
</dbReference>